<comment type="caution">
    <text evidence="13">The sequence shown here is derived from an EMBL/GenBank/DDBJ whole genome shotgun (WGS) entry which is preliminary data.</text>
</comment>
<evidence type="ECO:0000256" key="10">
    <source>
        <dbReference type="ARBA" id="ARBA00030775"/>
    </source>
</evidence>
<dbReference type="OrthoDB" id="8481584at2"/>
<dbReference type="Pfam" id="PF07963">
    <property type="entry name" value="N_methyl"/>
    <property type="match status" value="1"/>
</dbReference>
<organism evidence="13 14">
    <name type="scientific">Methylocystis hirsuta</name>
    <dbReference type="NCBI Taxonomy" id="369798"/>
    <lineage>
        <taxon>Bacteria</taxon>
        <taxon>Pseudomonadati</taxon>
        <taxon>Pseudomonadota</taxon>
        <taxon>Alphaproteobacteria</taxon>
        <taxon>Hyphomicrobiales</taxon>
        <taxon>Methylocystaceae</taxon>
        <taxon>Methylocystis</taxon>
    </lineage>
</organism>
<evidence type="ECO:0000259" key="12">
    <source>
        <dbReference type="Pfam" id="PF12019"/>
    </source>
</evidence>
<dbReference type="GO" id="GO:0015627">
    <property type="term" value="C:type II protein secretion system complex"/>
    <property type="evidence" value="ECO:0007669"/>
    <property type="project" value="InterPro"/>
</dbReference>
<evidence type="ECO:0000256" key="7">
    <source>
        <dbReference type="ARBA" id="ARBA00022989"/>
    </source>
</evidence>
<dbReference type="AlphaFoldDB" id="A0A3M9XNF4"/>
<dbReference type="GO" id="GO:0005886">
    <property type="term" value="C:plasma membrane"/>
    <property type="evidence" value="ECO:0007669"/>
    <property type="project" value="UniProtKB-SubCell"/>
</dbReference>
<evidence type="ECO:0000256" key="3">
    <source>
        <dbReference type="ARBA" id="ARBA00022475"/>
    </source>
</evidence>
<evidence type="ECO:0000256" key="6">
    <source>
        <dbReference type="ARBA" id="ARBA00022692"/>
    </source>
</evidence>
<evidence type="ECO:0000313" key="13">
    <source>
        <dbReference type="EMBL" id="RNJ48628.1"/>
    </source>
</evidence>
<feature type="domain" description="General secretion pathway GspH" evidence="12">
    <location>
        <begin position="50"/>
        <end position="144"/>
    </location>
</feature>
<dbReference type="EMBL" id="QWDD01000001">
    <property type="protein sequence ID" value="RNJ48628.1"/>
    <property type="molecule type" value="Genomic_DNA"/>
</dbReference>
<dbReference type="Proteomes" id="UP000268623">
    <property type="component" value="Unassembled WGS sequence"/>
</dbReference>
<comment type="similarity">
    <text evidence="9">Belongs to the GSP H family.</text>
</comment>
<name>A0A3M9XNF4_9HYPH</name>
<reference evidence="13 14" key="1">
    <citation type="submission" date="2018-08" db="EMBL/GenBank/DDBJ databases">
        <title>Genome sequence of Methylocystis hirsuta CSC1, a methanotroph able to accumulate PHAs.</title>
        <authorList>
            <person name="Bordel S."/>
            <person name="Rodriguez E."/>
            <person name="Gancedo J."/>
            <person name="Munoz R."/>
        </authorList>
    </citation>
    <scope>NUCLEOTIDE SEQUENCE [LARGE SCALE GENOMIC DNA]</scope>
    <source>
        <strain evidence="13 14">CSC1</strain>
    </source>
</reference>
<sequence length="153" mass="16390">MRRLRKGRERRAGFTLLESLVVIALIALGASVASQLLRPRSGRLRLETSAQRFCETLRASRARAIATNSDASIVVDLSSKTYTSPIGPPGKFPAEALITLEVANTQQLTTRSGAITFFPDGGSTGADMTLQTPEARARIGVNWLTGSAKCEIS</sequence>
<dbReference type="InterPro" id="IPR012902">
    <property type="entry name" value="N_methyl_site"/>
</dbReference>
<dbReference type="GO" id="GO:0015628">
    <property type="term" value="P:protein secretion by the type II secretion system"/>
    <property type="evidence" value="ECO:0007669"/>
    <property type="project" value="InterPro"/>
</dbReference>
<dbReference type="SUPFAM" id="SSF54523">
    <property type="entry name" value="Pili subunits"/>
    <property type="match status" value="1"/>
</dbReference>
<feature type="transmembrane region" description="Helical" evidence="11">
    <location>
        <begin position="12"/>
        <end position="33"/>
    </location>
</feature>
<dbReference type="InterPro" id="IPR045584">
    <property type="entry name" value="Pilin-like"/>
</dbReference>
<protein>
    <recommendedName>
        <fullName evidence="2">Type II secretion system protein H</fullName>
    </recommendedName>
    <alternativeName>
        <fullName evidence="10">General secretion pathway protein H</fullName>
    </alternativeName>
</protein>
<evidence type="ECO:0000256" key="5">
    <source>
        <dbReference type="ARBA" id="ARBA00022519"/>
    </source>
</evidence>
<gene>
    <name evidence="13" type="primary">gspH</name>
    <name evidence="13" type="ORF">D1O30_02265</name>
</gene>
<keyword evidence="7 11" id="KW-1133">Transmembrane helix</keyword>
<comment type="subcellular location">
    <subcellularLocation>
        <location evidence="1">Cell inner membrane</location>
        <topology evidence="1">Single-pass membrane protein</topology>
    </subcellularLocation>
</comment>
<dbReference type="RefSeq" id="WP_123174626.1">
    <property type="nucleotide sequence ID" value="NZ_QWDD01000001.1"/>
</dbReference>
<keyword evidence="14" id="KW-1185">Reference proteome</keyword>
<dbReference type="InterPro" id="IPR022346">
    <property type="entry name" value="T2SS_GspH"/>
</dbReference>
<proteinExistence type="inferred from homology"/>
<evidence type="ECO:0000256" key="2">
    <source>
        <dbReference type="ARBA" id="ARBA00021549"/>
    </source>
</evidence>
<evidence type="ECO:0000313" key="14">
    <source>
        <dbReference type="Proteomes" id="UP000268623"/>
    </source>
</evidence>
<accession>A0A3M9XNF4</accession>
<evidence type="ECO:0000256" key="8">
    <source>
        <dbReference type="ARBA" id="ARBA00023136"/>
    </source>
</evidence>
<dbReference type="Pfam" id="PF12019">
    <property type="entry name" value="GspH"/>
    <property type="match status" value="1"/>
</dbReference>
<keyword evidence="6 11" id="KW-0812">Transmembrane</keyword>
<evidence type="ECO:0000256" key="11">
    <source>
        <dbReference type="SAM" id="Phobius"/>
    </source>
</evidence>
<keyword evidence="8 11" id="KW-0472">Membrane</keyword>
<keyword evidence="4" id="KW-0488">Methylation</keyword>
<dbReference type="NCBIfam" id="TIGR02532">
    <property type="entry name" value="IV_pilin_GFxxxE"/>
    <property type="match status" value="1"/>
</dbReference>
<keyword evidence="3" id="KW-1003">Cell membrane</keyword>
<evidence type="ECO:0000256" key="4">
    <source>
        <dbReference type="ARBA" id="ARBA00022481"/>
    </source>
</evidence>
<dbReference type="PROSITE" id="PS00409">
    <property type="entry name" value="PROKAR_NTER_METHYL"/>
    <property type="match status" value="1"/>
</dbReference>
<evidence type="ECO:0000256" key="1">
    <source>
        <dbReference type="ARBA" id="ARBA00004377"/>
    </source>
</evidence>
<evidence type="ECO:0000256" key="9">
    <source>
        <dbReference type="ARBA" id="ARBA00025772"/>
    </source>
</evidence>
<keyword evidence="5" id="KW-0997">Cell inner membrane</keyword>